<evidence type="ECO:0000313" key="3">
    <source>
        <dbReference type="EMBL" id="OMP07372.1"/>
    </source>
</evidence>
<dbReference type="Gramene" id="OMP11059">
    <property type="protein sequence ID" value="OMP11059"/>
    <property type="gene ID" value="CCACVL1_00693"/>
</dbReference>
<dbReference type="EMBL" id="AWWV01002494">
    <property type="protein sequence ID" value="OMP10452.1"/>
    <property type="molecule type" value="Genomic_DNA"/>
</dbReference>
<comment type="caution">
    <text evidence="3">The sequence shown here is derived from an EMBL/GenBank/DDBJ whole genome shotgun (WGS) entry which is preliminary data.</text>
</comment>
<name>A0A1R3KJV9_COCAP</name>
<dbReference type="EMBL" id="AWWV01004578">
    <property type="protein sequence ID" value="OMP07206.1"/>
    <property type="molecule type" value="Genomic_DNA"/>
</dbReference>
<dbReference type="AlphaFoldDB" id="A0A1R3KJV9"/>
<organism evidence="3 6">
    <name type="scientific">Corchorus capsularis</name>
    <name type="common">Jute</name>
    <dbReference type="NCBI Taxonomy" id="210143"/>
    <lineage>
        <taxon>Eukaryota</taxon>
        <taxon>Viridiplantae</taxon>
        <taxon>Streptophyta</taxon>
        <taxon>Embryophyta</taxon>
        <taxon>Tracheophyta</taxon>
        <taxon>Spermatophyta</taxon>
        <taxon>Magnoliopsida</taxon>
        <taxon>eudicotyledons</taxon>
        <taxon>Gunneridae</taxon>
        <taxon>Pentapetalae</taxon>
        <taxon>rosids</taxon>
        <taxon>malvids</taxon>
        <taxon>Malvales</taxon>
        <taxon>Malvaceae</taxon>
        <taxon>Grewioideae</taxon>
        <taxon>Apeibeae</taxon>
        <taxon>Corchorus</taxon>
    </lineage>
</organism>
<feature type="region of interest" description="Disordered" evidence="1">
    <location>
        <begin position="1"/>
        <end position="30"/>
    </location>
</feature>
<protein>
    <submittedName>
        <fullName evidence="3">Uncharacterized protein</fullName>
    </submittedName>
</protein>
<reference evidence="3 6" key="1">
    <citation type="submission" date="2013-09" db="EMBL/GenBank/DDBJ databases">
        <title>Corchorus capsularis genome sequencing.</title>
        <authorList>
            <person name="Alam M."/>
            <person name="Haque M.S."/>
            <person name="Islam M.S."/>
            <person name="Emdad E.M."/>
            <person name="Islam M.M."/>
            <person name="Ahmed B."/>
            <person name="Halim A."/>
            <person name="Hossen Q.M.M."/>
            <person name="Hossain M.Z."/>
            <person name="Ahmed R."/>
            <person name="Khan M.M."/>
            <person name="Islam R."/>
            <person name="Rashid M.M."/>
            <person name="Khan S.A."/>
            <person name="Rahman M.S."/>
            <person name="Alam M."/>
        </authorList>
    </citation>
    <scope>NUCLEOTIDE SEQUENCE [LARGE SCALE GENOMIC DNA]</scope>
    <source>
        <strain evidence="6">cv. CVL-1</strain>
        <tissue evidence="3">Whole seedling</tissue>
    </source>
</reference>
<evidence type="ECO:0000313" key="5">
    <source>
        <dbReference type="EMBL" id="OMP11059.1"/>
    </source>
</evidence>
<dbReference type="Gramene" id="OMP07206">
    <property type="protein sequence ID" value="OMP07206"/>
    <property type="gene ID" value="CCACVL1_01350"/>
</dbReference>
<evidence type="ECO:0000313" key="6">
    <source>
        <dbReference type="Proteomes" id="UP000188268"/>
    </source>
</evidence>
<dbReference type="Gramene" id="OMP07372">
    <property type="protein sequence ID" value="OMP07372"/>
    <property type="gene ID" value="CCACVL1_01317"/>
</dbReference>
<gene>
    <name evidence="5" type="ORF">CCACVL1_00693</name>
    <name evidence="4" type="ORF">CCACVL1_00966</name>
    <name evidence="3" type="ORF">CCACVL1_01317</name>
    <name evidence="2" type="ORF">CCACVL1_01350</name>
</gene>
<sequence>ATPGFELGNKGFAVPRLTARPCRQKTTNKK</sequence>
<evidence type="ECO:0000313" key="4">
    <source>
        <dbReference type="EMBL" id="OMP10452.1"/>
    </source>
</evidence>
<evidence type="ECO:0000313" key="2">
    <source>
        <dbReference type="EMBL" id="OMP07206.1"/>
    </source>
</evidence>
<dbReference type="EMBL" id="AWWV01001614">
    <property type="protein sequence ID" value="OMP11059.1"/>
    <property type="molecule type" value="Genomic_DNA"/>
</dbReference>
<evidence type="ECO:0000256" key="1">
    <source>
        <dbReference type="SAM" id="MobiDB-lite"/>
    </source>
</evidence>
<feature type="non-terminal residue" evidence="3">
    <location>
        <position position="1"/>
    </location>
</feature>
<dbReference type="Gramene" id="OMP10452">
    <property type="protein sequence ID" value="OMP10452"/>
    <property type="gene ID" value="CCACVL1_00966"/>
</dbReference>
<dbReference type="Proteomes" id="UP000188268">
    <property type="component" value="Unassembled WGS sequence"/>
</dbReference>
<keyword evidence="6" id="KW-1185">Reference proteome</keyword>
<dbReference type="EMBL" id="AWWV01004478">
    <property type="protein sequence ID" value="OMP07372.1"/>
    <property type="molecule type" value="Genomic_DNA"/>
</dbReference>
<proteinExistence type="predicted"/>
<accession>A0A1R3KJV9</accession>